<dbReference type="EC" id="2.7.13.3" evidence="2"/>
<dbReference type="InterPro" id="IPR003594">
    <property type="entry name" value="HATPase_dom"/>
</dbReference>
<dbReference type="InterPro" id="IPR004358">
    <property type="entry name" value="Sig_transdc_His_kin-like_C"/>
</dbReference>
<dbReference type="PANTHER" id="PTHR43065">
    <property type="entry name" value="SENSOR HISTIDINE KINASE"/>
    <property type="match status" value="1"/>
</dbReference>
<dbReference type="GO" id="GO:0000155">
    <property type="term" value="F:phosphorelay sensor kinase activity"/>
    <property type="evidence" value="ECO:0007669"/>
    <property type="project" value="InterPro"/>
</dbReference>
<comment type="catalytic activity">
    <reaction evidence="1">
        <text>ATP + protein L-histidine = ADP + protein N-phospho-L-histidine.</text>
        <dbReference type="EC" id="2.7.13.3"/>
    </reaction>
</comment>
<dbReference type="InterPro" id="IPR003661">
    <property type="entry name" value="HisK_dim/P_dom"/>
</dbReference>
<keyword evidence="7" id="KW-1185">Reference proteome</keyword>
<dbReference type="Proteomes" id="UP000193450">
    <property type="component" value="Chromosome"/>
</dbReference>
<dbReference type="AlphaFoldDB" id="A0A1X9NFN7"/>
<feature type="transmembrane region" description="Helical" evidence="4">
    <location>
        <begin position="153"/>
        <end position="175"/>
    </location>
</feature>
<dbReference type="SMART" id="SM00388">
    <property type="entry name" value="HisKA"/>
    <property type="match status" value="1"/>
</dbReference>
<evidence type="ECO:0000313" key="6">
    <source>
        <dbReference type="EMBL" id="ARN72823.1"/>
    </source>
</evidence>
<accession>A0A1X9NFN7</accession>
<dbReference type="PROSITE" id="PS50109">
    <property type="entry name" value="HIS_KIN"/>
    <property type="match status" value="1"/>
</dbReference>
<dbReference type="Pfam" id="PF25323">
    <property type="entry name" value="6TM_PilS"/>
    <property type="match status" value="1"/>
</dbReference>
<feature type="transmembrane region" description="Helical" evidence="4">
    <location>
        <begin position="85"/>
        <end position="105"/>
    </location>
</feature>
<dbReference type="CDD" id="cd00075">
    <property type="entry name" value="HATPase"/>
    <property type="match status" value="1"/>
</dbReference>
<feature type="transmembrane region" description="Helical" evidence="4">
    <location>
        <begin position="53"/>
        <end position="73"/>
    </location>
</feature>
<protein>
    <recommendedName>
        <fullName evidence="2">histidine kinase</fullName>
        <ecNumber evidence="2">2.7.13.3</ecNumber>
    </recommendedName>
</protein>
<dbReference type="EMBL" id="CP019343">
    <property type="protein sequence ID" value="ARN72823.1"/>
    <property type="molecule type" value="Genomic_DNA"/>
</dbReference>
<keyword evidence="4" id="KW-0472">Membrane</keyword>
<keyword evidence="3" id="KW-0597">Phosphoprotein</keyword>
<gene>
    <name evidence="6" type="ORF">BST96_01100</name>
</gene>
<dbReference type="Gene3D" id="1.10.287.130">
    <property type="match status" value="1"/>
</dbReference>
<dbReference type="STRING" id="716816.BST96_01100"/>
<dbReference type="PRINTS" id="PR00344">
    <property type="entry name" value="BCTRLSENSOR"/>
</dbReference>
<dbReference type="RefSeq" id="WP_085756915.1">
    <property type="nucleotide sequence ID" value="NZ_CP019343.1"/>
</dbReference>
<evidence type="ECO:0000256" key="4">
    <source>
        <dbReference type="SAM" id="Phobius"/>
    </source>
</evidence>
<dbReference type="Pfam" id="PF00512">
    <property type="entry name" value="HisKA"/>
    <property type="match status" value="1"/>
</dbReference>
<feature type="domain" description="Histidine kinase" evidence="5">
    <location>
        <begin position="316"/>
        <end position="525"/>
    </location>
</feature>
<sequence>MSSTTQDNQLNQQQNLTLLKVYTVYRALLCMALLGTFLLTADTPLVGKLKPDQFFYTTCFYLLLNLIGLTIVLPKKIPFNHQQLFANFVIDIGFIIAIADASAGVNSGLGILLVVVIAASSMMLQGQLAILCAALASIAIIADTTRLISESHLTISSFLPAGLLGMTFFITSYLIQNLATRILGAQFIAEQRTDDVNRLQSLNQSIVQRMRTGILVVNPLGSVELANAAAGELLGYPEFIQLPEAVMSQFKLWQTNPQHRSPILKTSDAGIDLQISFSALTQEGSNNALVFVENNRRLAQRAQQMKLASLGRLTASIAHEIRNPLGAISHAAQLLSESEELAKPDQRLSEIIQKHSKRMNNVIENVLDLSSRNAPNPESIHLEQWLQQYIEEFDHAGEDGEIALSIEQSCNVTIDCSQLSQVITNLAQNGLRYSKQETGRASLQLLVHNNPLTQLPVLDIIDDGPGIANEAVEQLFEPFYTTEAKGSGLGLYISRELCEANEARLDYIRTDSGKSCFRISFPHPDRRLSPD</sequence>
<dbReference type="InterPro" id="IPR005467">
    <property type="entry name" value="His_kinase_dom"/>
</dbReference>
<feature type="transmembrane region" description="Helical" evidence="4">
    <location>
        <begin position="21"/>
        <end position="41"/>
    </location>
</feature>
<feature type="transmembrane region" description="Helical" evidence="4">
    <location>
        <begin position="111"/>
        <end position="141"/>
    </location>
</feature>
<evidence type="ECO:0000256" key="1">
    <source>
        <dbReference type="ARBA" id="ARBA00000085"/>
    </source>
</evidence>
<dbReference type="PANTHER" id="PTHR43065:SF52">
    <property type="entry name" value="SENSOR PROTEIN KINASE PILS"/>
    <property type="match status" value="1"/>
</dbReference>
<reference evidence="6 7" key="1">
    <citation type="submission" date="2016-11" db="EMBL/GenBank/DDBJ databases">
        <title>Trade-off between light-utilization and light-protection in marine flavobacteria.</title>
        <authorList>
            <person name="Kumagai Y."/>
        </authorList>
    </citation>
    <scope>NUCLEOTIDE SEQUENCE [LARGE SCALE GENOMIC DNA]</scope>
    <source>
        <strain evidence="6 7">NBRC 107125</strain>
    </source>
</reference>
<name>A0A1X9NFN7_9GAMM</name>
<dbReference type="InterPro" id="IPR036097">
    <property type="entry name" value="HisK_dim/P_sf"/>
</dbReference>
<dbReference type="OrthoDB" id="2521613at2"/>
<dbReference type="Gene3D" id="3.30.565.10">
    <property type="entry name" value="Histidine kinase-like ATPase, C-terminal domain"/>
    <property type="match status" value="1"/>
</dbReference>
<dbReference type="SMART" id="SM00387">
    <property type="entry name" value="HATPase_c"/>
    <property type="match status" value="1"/>
</dbReference>
<dbReference type="CDD" id="cd00082">
    <property type="entry name" value="HisKA"/>
    <property type="match status" value="1"/>
</dbReference>
<organism evidence="6 7">
    <name type="scientific">Oceanicoccus sagamiensis</name>
    <dbReference type="NCBI Taxonomy" id="716816"/>
    <lineage>
        <taxon>Bacteria</taxon>
        <taxon>Pseudomonadati</taxon>
        <taxon>Pseudomonadota</taxon>
        <taxon>Gammaproteobacteria</taxon>
        <taxon>Cellvibrionales</taxon>
        <taxon>Spongiibacteraceae</taxon>
        <taxon>Oceanicoccus</taxon>
    </lineage>
</organism>
<evidence type="ECO:0000259" key="5">
    <source>
        <dbReference type="PROSITE" id="PS50109"/>
    </source>
</evidence>
<dbReference type="SUPFAM" id="SSF55874">
    <property type="entry name" value="ATPase domain of HSP90 chaperone/DNA topoisomerase II/histidine kinase"/>
    <property type="match status" value="1"/>
</dbReference>
<dbReference type="Pfam" id="PF02518">
    <property type="entry name" value="HATPase_c"/>
    <property type="match status" value="1"/>
</dbReference>
<keyword evidence="4" id="KW-0812">Transmembrane</keyword>
<evidence type="ECO:0000256" key="2">
    <source>
        <dbReference type="ARBA" id="ARBA00012438"/>
    </source>
</evidence>
<dbReference type="SUPFAM" id="SSF47384">
    <property type="entry name" value="Homodimeric domain of signal transducing histidine kinase"/>
    <property type="match status" value="1"/>
</dbReference>
<keyword evidence="4" id="KW-1133">Transmembrane helix</keyword>
<evidence type="ECO:0000313" key="7">
    <source>
        <dbReference type="Proteomes" id="UP000193450"/>
    </source>
</evidence>
<dbReference type="InterPro" id="IPR036890">
    <property type="entry name" value="HATPase_C_sf"/>
</dbReference>
<proteinExistence type="predicted"/>
<dbReference type="KEGG" id="osg:BST96_01100"/>
<dbReference type="Gene3D" id="3.30.450.20">
    <property type="entry name" value="PAS domain"/>
    <property type="match status" value="1"/>
</dbReference>
<evidence type="ECO:0000256" key="3">
    <source>
        <dbReference type="ARBA" id="ARBA00022553"/>
    </source>
</evidence>